<dbReference type="OrthoDB" id="1001008at2759"/>
<feature type="compositionally biased region" description="Polar residues" evidence="2">
    <location>
        <begin position="545"/>
        <end position="554"/>
    </location>
</feature>
<dbReference type="PANTHER" id="PTHR10943">
    <property type="entry name" value="26S PROTEASOME NON-ATPASE REGULATORY SUBUNIT"/>
    <property type="match status" value="1"/>
</dbReference>
<reference evidence="5" key="1">
    <citation type="journal article" date="2020" name="bioRxiv">
        <title>Hybrid origin of Populus tomentosa Carr. identified through genome sequencing and phylogenomic analysis.</title>
        <authorList>
            <person name="An X."/>
            <person name="Gao K."/>
            <person name="Chen Z."/>
            <person name="Li J."/>
            <person name="Yang X."/>
            <person name="Yang X."/>
            <person name="Zhou J."/>
            <person name="Guo T."/>
            <person name="Zhao T."/>
            <person name="Huang S."/>
            <person name="Miao D."/>
            <person name="Khan W.U."/>
            <person name="Rao P."/>
            <person name="Ye M."/>
            <person name="Lei B."/>
            <person name="Liao W."/>
            <person name="Wang J."/>
            <person name="Ji L."/>
            <person name="Li Y."/>
            <person name="Guo B."/>
            <person name="Mustafa N.S."/>
            <person name="Li S."/>
            <person name="Yun Q."/>
            <person name="Keller S.R."/>
            <person name="Mao J."/>
            <person name="Zhang R."/>
            <person name="Strauss S.H."/>
        </authorList>
    </citation>
    <scope>NUCLEOTIDE SEQUENCE</scope>
    <source>
        <strain evidence="5">GM15</strain>
        <tissue evidence="5">Leaf</tissue>
    </source>
</reference>
<organism evidence="5 6">
    <name type="scientific">Populus tomentosa</name>
    <name type="common">Chinese white poplar</name>
    <dbReference type="NCBI Taxonomy" id="118781"/>
    <lineage>
        <taxon>Eukaryota</taxon>
        <taxon>Viridiplantae</taxon>
        <taxon>Streptophyta</taxon>
        <taxon>Embryophyta</taxon>
        <taxon>Tracheophyta</taxon>
        <taxon>Spermatophyta</taxon>
        <taxon>Magnoliopsida</taxon>
        <taxon>eudicotyledons</taxon>
        <taxon>Gunneridae</taxon>
        <taxon>Pentapetalae</taxon>
        <taxon>rosids</taxon>
        <taxon>fabids</taxon>
        <taxon>Malpighiales</taxon>
        <taxon>Salicaceae</taxon>
        <taxon>Saliceae</taxon>
        <taxon>Populus</taxon>
    </lineage>
</organism>
<dbReference type="GO" id="GO:0008540">
    <property type="term" value="C:proteasome regulatory particle, base subcomplex"/>
    <property type="evidence" value="ECO:0007669"/>
    <property type="project" value="TreeGrafter"/>
</dbReference>
<dbReference type="InterPro" id="IPR048570">
    <property type="entry name" value="PSMD1_RPN2_N"/>
</dbReference>
<feature type="domain" description="26S proteasome non-ATPase regulatory subunit 1/RPN2 N-terminal" evidence="4">
    <location>
        <begin position="7"/>
        <end position="101"/>
    </location>
</feature>
<evidence type="ECO:0000259" key="3">
    <source>
        <dbReference type="Pfam" id="PF18004"/>
    </source>
</evidence>
<keyword evidence="1" id="KW-0677">Repeat</keyword>
<evidence type="ECO:0000256" key="1">
    <source>
        <dbReference type="ARBA" id="ARBA00022737"/>
    </source>
</evidence>
<evidence type="ECO:0000259" key="4">
    <source>
        <dbReference type="Pfam" id="PF21505"/>
    </source>
</evidence>
<dbReference type="GO" id="GO:0043161">
    <property type="term" value="P:proteasome-mediated ubiquitin-dependent protein catabolic process"/>
    <property type="evidence" value="ECO:0007669"/>
    <property type="project" value="TreeGrafter"/>
</dbReference>
<dbReference type="GO" id="GO:0005634">
    <property type="term" value="C:nucleus"/>
    <property type="evidence" value="ECO:0007669"/>
    <property type="project" value="TreeGrafter"/>
</dbReference>
<gene>
    <name evidence="5" type="ORF">POTOM_016122</name>
</gene>
<protein>
    <submittedName>
        <fullName evidence="5">Uncharacterized protein</fullName>
    </submittedName>
</protein>
<feature type="domain" description="26S proteasome regulatory subunit RPN2 C-terminal" evidence="3">
    <location>
        <begin position="506"/>
        <end position="543"/>
    </location>
</feature>
<dbReference type="AlphaFoldDB" id="A0A8X8A457"/>
<feature type="domain" description="26S proteasome regulatory subunit RPN2 C-terminal" evidence="3">
    <location>
        <begin position="412"/>
        <end position="498"/>
    </location>
</feature>
<comment type="caution">
    <text evidence="5">The sequence shown here is derived from an EMBL/GenBank/DDBJ whole genome shotgun (WGS) entry which is preliminary data.</text>
</comment>
<dbReference type="InterPro" id="IPR040623">
    <property type="entry name" value="RPN2_C"/>
</dbReference>
<evidence type="ECO:0000313" key="5">
    <source>
        <dbReference type="EMBL" id="KAG6779727.1"/>
    </source>
</evidence>
<evidence type="ECO:0000256" key="2">
    <source>
        <dbReference type="SAM" id="MobiDB-lite"/>
    </source>
</evidence>
<evidence type="ECO:0000313" key="6">
    <source>
        <dbReference type="Proteomes" id="UP000886885"/>
    </source>
</evidence>
<accession>A0A8X8A457</accession>
<dbReference type="Pfam" id="PF21505">
    <property type="entry name" value="RPN2_N"/>
    <property type="match status" value="1"/>
</dbReference>
<feature type="region of interest" description="Disordered" evidence="2">
    <location>
        <begin position="464"/>
        <end position="505"/>
    </location>
</feature>
<keyword evidence="6" id="KW-1185">Reference proteome</keyword>
<feature type="compositionally biased region" description="Basic and acidic residues" evidence="2">
    <location>
        <begin position="492"/>
        <end position="505"/>
    </location>
</feature>
<sequence>MAKVMNSVSGLLSMLKDDNPVIKQQALRNLNNFVDVFWPDQSPTVSPLRKSIAALTVYIAVMVVSLKLYCHTGECDDSLSYALGAGSLLYISEDSDQFALKLVVVHSAMDLDYANHGEEIKQCIRDSLRGTNVKVVQHGACLGLGLAALGTAGENNYDDIKNVLHADSAVTGEAAGISMGLLMVGTVSEMLACARQTQHEKLTRELALGIALTVYGRERKQTLIERLTRDQDPILRYGGMYALALAYRGTANNNVILQLLYFSALDVNDDVSSPFIFIFIFYFCTSNIAGAVNCGKSHCTLKLRTPQIVSMILESYNPHVRYGAALAVGISRAGTCLSDAISLLEPLTSDAVDFVCQGAIIALEMVMVQMNGASDSRGATFRQQLENIILDKQKGYMSKMEAILASGILNAAFIGLEYDLKDKGFEFLSNAKPSLFGDPKPATVPATAPAVALPPAVLSTSAKAEATANRKADRKANAGKADGKESFPAAKDAGKGKSSTEKNGDPLQEKFIKFLEDSRYDPVKSAPSGFVLLSDLQPSEPEVFSSKNNPSTVSPAADDSITGEQGSAVMDVDEKPQPPQTFKST</sequence>
<feature type="compositionally biased region" description="Basic and acidic residues" evidence="2">
    <location>
        <begin position="468"/>
        <end position="485"/>
    </location>
</feature>
<dbReference type="Proteomes" id="UP000886885">
    <property type="component" value="Chromosome 4A"/>
</dbReference>
<proteinExistence type="predicted"/>
<dbReference type="EMBL" id="JAAWWB010000007">
    <property type="protein sequence ID" value="KAG6779727.1"/>
    <property type="molecule type" value="Genomic_DNA"/>
</dbReference>
<dbReference type="GO" id="GO:0034515">
    <property type="term" value="C:proteasome storage granule"/>
    <property type="evidence" value="ECO:0007669"/>
    <property type="project" value="TreeGrafter"/>
</dbReference>
<dbReference type="Pfam" id="PF18004">
    <property type="entry name" value="RPN2_C"/>
    <property type="match status" value="2"/>
</dbReference>
<dbReference type="PANTHER" id="PTHR10943:SF2">
    <property type="entry name" value="26S PROTEASOME NON-ATPASE REGULATORY SUBUNIT 1"/>
    <property type="match status" value="1"/>
</dbReference>
<name>A0A8X8A457_POPTO</name>
<feature type="region of interest" description="Disordered" evidence="2">
    <location>
        <begin position="539"/>
        <end position="585"/>
    </location>
</feature>